<evidence type="ECO:0000256" key="5">
    <source>
        <dbReference type="ARBA" id="ARBA00023163"/>
    </source>
</evidence>
<keyword evidence="4 6" id="KW-0238">DNA-binding</keyword>
<feature type="domain" description="RNA polymerase sigma-70 region 2" evidence="7">
    <location>
        <begin position="20"/>
        <end position="84"/>
    </location>
</feature>
<dbReference type="NCBIfam" id="TIGR02937">
    <property type="entry name" value="sigma70-ECF"/>
    <property type="match status" value="1"/>
</dbReference>
<dbReference type="InterPro" id="IPR000838">
    <property type="entry name" value="RNA_pol_sigma70_ECF_CS"/>
</dbReference>
<organism evidence="8 9">
    <name type="scientific">Chitinophaga agrisoli</name>
    <dbReference type="NCBI Taxonomy" id="2607653"/>
    <lineage>
        <taxon>Bacteria</taxon>
        <taxon>Pseudomonadati</taxon>
        <taxon>Bacteroidota</taxon>
        <taxon>Chitinophagia</taxon>
        <taxon>Chitinophagales</taxon>
        <taxon>Chitinophagaceae</taxon>
        <taxon>Chitinophaga</taxon>
    </lineage>
</organism>
<dbReference type="RefSeq" id="WP_149837421.1">
    <property type="nucleotide sequence ID" value="NZ_VUOC01000002.1"/>
</dbReference>
<dbReference type="EMBL" id="VUOC01000002">
    <property type="protein sequence ID" value="KAA2242549.1"/>
    <property type="molecule type" value="Genomic_DNA"/>
</dbReference>
<dbReference type="AlphaFoldDB" id="A0A5B2VWZ3"/>
<dbReference type="Gene3D" id="1.10.10.10">
    <property type="entry name" value="Winged helix-like DNA-binding domain superfamily/Winged helix DNA-binding domain"/>
    <property type="match status" value="1"/>
</dbReference>
<proteinExistence type="inferred from homology"/>
<reference evidence="8 9" key="2">
    <citation type="submission" date="2019-09" db="EMBL/GenBank/DDBJ databases">
        <authorList>
            <person name="Jin C."/>
        </authorList>
    </citation>
    <scope>NUCLEOTIDE SEQUENCE [LARGE SCALE GENOMIC DNA]</scope>
    <source>
        <strain evidence="8 9">BN140078</strain>
    </source>
</reference>
<dbReference type="SUPFAM" id="SSF88659">
    <property type="entry name" value="Sigma3 and sigma4 domains of RNA polymerase sigma factors"/>
    <property type="match status" value="1"/>
</dbReference>
<accession>A0A5B2VWZ3</accession>
<name>A0A5B2VWZ3_9BACT</name>
<gene>
    <name evidence="8" type="ORF">F0L74_08415</name>
</gene>
<evidence type="ECO:0000256" key="6">
    <source>
        <dbReference type="RuleBase" id="RU000716"/>
    </source>
</evidence>
<dbReference type="Gene3D" id="1.10.1740.10">
    <property type="match status" value="1"/>
</dbReference>
<evidence type="ECO:0000256" key="3">
    <source>
        <dbReference type="ARBA" id="ARBA00023082"/>
    </source>
</evidence>
<dbReference type="PROSITE" id="PS01063">
    <property type="entry name" value="SIGMA70_ECF"/>
    <property type="match status" value="1"/>
</dbReference>
<comment type="similarity">
    <text evidence="1 6">Belongs to the sigma-70 factor family. ECF subfamily.</text>
</comment>
<comment type="caution">
    <text evidence="8">The sequence shown here is derived from an EMBL/GenBank/DDBJ whole genome shotgun (WGS) entry which is preliminary data.</text>
</comment>
<dbReference type="InterPro" id="IPR007627">
    <property type="entry name" value="RNA_pol_sigma70_r2"/>
</dbReference>
<keyword evidence="2 6" id="KW-0805">Transcription regulation</keyword>
<dbReference type="GO" id="GO:0006352">
    <property type="term" value="P:DNA-templated transcription initiation"/>
    <property type="evidence" value="ECO:0007669"/>
    <property type="project" value="InterPro"/>
</dbReference>
<dbReference type="SUPFAM" id="SSF88946">
    <property type="entry name" value="Sigma2 domain of RNA polymerase sigma factors"/>
    <property type="match status" value="1"/>
</dbReference>
<reference evidence="8 9" key="1">
    <citation type="submission" date="2019-09" db="EMBL/GenBank/DDBJ databases">
        <title>Chitinophaga ginsengihumi sp. nov., isolated from soil of ginseng rhizosphere.</title>
        <authorList>
            <person name="Lee J."/>
        </authorList>
    </citation>
    <scope>NUCLEOTIDE SEQUENCE [LARGE SCALE GENOMIC DNA]</scope>
    <source>
        <strain evidence="8 9">BN140078</strain>
    </source>
</reference>
<evidence type="ECO:0000313" key="8">
    <source>
        <dbReference type="EMBL" id="KAA2242549.1"/>
    </source>
</evidence>
<dbReference type="PANTHER" id="PTHR43133">
    <property type="entry name" value="RNA POLYMERASE ECF-TYPE SIGMA FACTO"/>
    <property type="match status" value="1"/>
</dbReference>
<dbReference type="InterPro" id="IPR013324">
    <property type="entry name" value="RNA_pol_sigma_r3/r4-like"/>
</dbReference>
<evidence type="ECO:0000256" key="4">
    <source>
        <dbReference type="ARBA" id="ARBA00023125"/>
    </source>
</evidence>
<dbReference type="InterPro" id="IPR013325">
    <property type="entry name" value="RNA_pol_sigma_r2"/>
</dbReference>
<sequence>MNAAKEALKGDSNTIIQEWVQLYAESMFAWAHYKTADKALAEDLVQDSFLAALQSFDKFKQESSPKTWLFSILNHKIIDHFRKEFRNPVQNEAESGLSFFFNSDGEWYKDRRPQEWPAADTQLLDNPDFRKILEHCMHLLPGSWLAAVSLKYLEQKDGKEICKDLQITPSNFWQILHRAKLQLRACLENNWFKK</sequence>
<dbReference type="InterPro" id="IPR039425">
    <property type="entry name" value="RNA_pol_sigma-70-like"/>
</dbReference>
<protein>
    <recommendedName>
        <fullName evidence="6">RNA polymerase sigma factor</fullName>
    </recommendedName>
</protein>
<evidence type="ECO:0000256" key="2">
    <source>
        <dbReference type="ARBA" id="ARBA00023015"/>
    </source>
</evidence>
<dbReference type="GO" id="GO:0016987">
    <property type="term" value="F:sigma factor activity"/>
    <property type="evidence" value="ECO:0007669"/>
    <property type="project" value="UniProtKB-KW"/>
</dbReference>
<evidence type="ECO:0000256" key="1">
    <source>
        <dbReference type="ARBA" id="ARBA00010641"/>
    </source>
</evidence>
<dbReference type="PANTHER" id="PTHR43133:SF8">
    <property type="entry name" value="RNA POLYMERASE SIGMA FACTOR HI_1459-RELATED"/>
    <property type="match status" value="1"/>
</dbReference>
<keyword evidence="5 6" id="KW-0804">Transcription</keyword>
<keyword evidence="9" id="KW-1185">Reference proteome</keyword>
<keyword evidence="3 6" id="KW-0731">Sigma factor</keyword>
<dbReference type="InterPro" id="IPR014284">
    <property type="entry name" value="RNA_pol_sigma-70_dom"/>
</dbReference>
<dbReference type="Proteomes" id="UP000324611">
    <property type="component" value="Unassembled WGS sequence"/>
</dbReference>
<dbReference type="InterPro" id="IPR036388">
    <property type="entry name" value="WH-like_DNA-bd_sf"/>
</dbReference>
<evidence type="ECO:0000259" key="7">
    <source>
        <dbReference type="Pfam" id="PF04542"/>
    </source>
</evidence>
<dbReference type="GO" id="GO:0003677">
    <property type="term" value="F:DNA binding"/>
    <property type="evidence" value="ECO:0007669"/>
    <property type="project" value="UniProtKB-KW"/>
</dbReference>
<dbReference type="Pfam" id="PF04542">
    <property type="entry name" value="Sigma70_r2"/>
    <property type="match status" value="1"/>
</dbReference>
<evidence type="ECO:0000313" key="9">
    <source>
        <dbReference type="Proteomes" id="UP000324611"/>
    </source>
</evidence>